<protein>
    <recommendedName>
        <fullName evidence="2">SIS domain-containing protein</fullName>
    </recommendedName>
</protein>
<feature type="non-terminal residue" evidence="3">
    <location>
        <position position="1"/>
    </location>
</feature>
<sequence length="310" mass="35542">ILLGSGTSYHACLLGEIYLKKMTKYEVSSFNTSDFLDYDIPNIKTLFIVVSQSGETKDLLDIIKKIKNKKFSENLYKFISITNSYNSLIPRNSDFNLYLKISKEVSVASTKTFVCSSIMLFILSLKLSSNYVVNLDCIYEISDNFNKMINDSNLQLKLNNILEKIYKKNIIFLSSNKNNNPIALESNLKFREICYTFSLSSSAKNLKHGPLALVDKNCYIFHFINNEFDYKYSQSVMNEIKSRDGNNILITTYKNYNPKLFCDIIELDTNSQIINNLLLIYPIQLLTYLYGKKSGNSIDTPKNLAKTVTV</sequence>
<dbReference type="SUPFAM" id="SSF53697">
    <property type="entry name" value="SIS domain"/>
    <property type="match status" value="1"/>
</dbReference>
<name>A0A382QR74_9ZZZZ</name>
<dbReference type="PANTHER" id="PTHR10937">
    <property type="entry name" value="GLUCOSAMINE--FRUCTOSE-6-PHOSPHATE AMINOTRANSFERASE, ISOMERIZING"/>
    <property type="match status" value="1"/>
</dbReference>
<gene>
    <name evidence="3" type="ORF">METZ01_LOCUS340847</name>
</gene>
<dbReference type="EMBL" id="UINC01116330">
    <property type="protein sequence ID" value="SVC87993.1"/>
    <property type="molecule type" value="Genomic_DNA"/>
</dbReference>
<proteinExistence type="predicted"/>
<feature type="domain" description="SIS" evidence="2">
    <location>
        <begin position="1"/>
        <end position="138"/>
    </location>
</feature>
<accession>A0A382QR74</accession>
<keyword evidence="1" id="KW-0677">Repeat</keyword>
<dbReference type="AlphaFoldDB" id="A0A382QR74"/>
<dbReference type="PANTHER" id="PTHR10937:SF0">
    <property type="entry name" value="GLUTAMINE--FRUCTOSE-6-PHOSPHATE TRANSAMINASE (ISOMERIZING)"/>
    <property type="match status" value="1"/>
</dbReference>
<dbReference type="CDD" id="cd05009">
    <property type="entry name" value="SIS_GlmS_GlmD_2"/>
    <property type="match status" value="1"/>
</dbReference>
<dbReference type="InterPro" id="IPR035490">
    <property type="entry name" value="GlmS/FrlB_SIS"/>
</dbReference>
<dbReference type="PROSITE" id="PS51464">
    <property type="entry name" value="SIS"/>
    <property type="match status" value="1"/>
</dbReference>
<dbReference type="GO" id="GO:0004360">
    <property type="term" value="F:glutamine-fructose-6-phosphate transaminase (isomerizing) activity"/>
    <property type="evidence" value="ECO:0007669"/>
    <property type="project" value="TreeGrafter"/>
</dbReference>
<evidence type="ECO:0000259" key="2">
    <source>
        <dbReference type="PROSITE" id="PS51464"/>
    </source>
</evidence>
<reference evidence="3" key="1">
    <citation type="submission" date="2018-05" db="EMBL/GenBank/DDBJ databases">
        <authorList>
            <person name="Lanie J.A."/>
            <person name="Ng W.-L."/>
            <person name="Kazmierczak K.M."/>
            <person name="Andrzejewski T.M."/>
            <person name="Davidsen T.M."/>
            <person name="Wayne K.J."/>
            <person name="Tettelin H."/>
            <person name="Glass J.I."/>
            <person name="Rusch D."/>
            <person name="Podicherti R."/>
            <person name="Tsui H.-C.T."/>
            <person name="Winkler M.E."/>
        </authorList>
    </citation>
    <scope>NUCLEOTIDE SEQUENCE</scope>
</reference>
<dbReference type="GO" id="GO:0006487">
    <property type="term" value="P:protein N-linked glycosylation"/>
    <property type="evidence" value="ECO:0007669"/>
    <property type="project" value="TreeGrafter"/>
</dbReference>
<dbReference type="GO" id="GO:0006047">
    <property type="term" value="P:UDP-N-acetylglucosamine metabolic process"/>
    <property type="evidence" value="ECO:0007669"/>
    <property type="project" value="TreeGrafter"/>
</dbReference>
<dbReference type="GO" id="GO:0006002">
    <property type="term" value="P:fructose 6-phosphate metabolic process"/>
    <property type="evidence" value="ECO:0007669"/>
    <property type="project" value="TreeGrafter"/>
</dbReference>
<dbReference type="CDD" id="cd05008">
    <property type="entry name" value="SIS_GlmS_GlmD_1"/>
    <property type="match status" value="1"/>
</dbReference>
<organism evidence="3">
    <name type="scientific">marine metagenome</name>
    <dbReference type="NCBI Taxonomy" id="408172"/>
    <lineage>
        <taxon>unclassified sequences</taxon>
        <taxon>metagenomes</taxon>
        <taxon>ecological metagenomes</taxon>
    </lineage>
</organism>
<evidence type="ECO:0000256" key="1">
    <source>
        <dbReference type="ARBA" id="ARBA00022737"/>
    </source>
</evidence>
<dbReference type="InterPro" id="IPR035466">
    <property type="entry name" value="GlmS/AgaS_SIS"/>
</dbReference>
<dbReference type="GO" id="GO:0097367">
    <property type="term" value="F:carbohydrate derivative binding"/>
    <property type="evidence" value="ECO:0007669"/>
    <property type="project" value="InterPro"/>
</dbReference>
<dbReference type="Pfam" id="PF01380">
    <property type="entry name" value="SIS"/>
    <property type="match status" value="2"/>
</dbReference>
<dbReference type="Gene3D" id="3.40.50.10490">
    <property type="entry name" value="Glucose-6-phosphate isomerase like protein, domain 1"/>
    <property type="match status" value="2"/>
</dbReference>
<dbReference type="InterPro" id="IPR001347">
    <property type="entry name" value="SIS_dom"/>
</dbReference>
<evidence type="ECO:0000313" key="3">
    <source>
        <dbReference type="EMBL" id="SVC87993.1"/>
    </source>
</evidence>
<dbReference type="InterPro" id="IPR046348">
    <property type="entry name" value="SIS_dom_sf"/>
</dbReference>